<evidence type="ECO:0000259" key="1">
    <source>
        <dbReference type="PROSITE" id="PS50883"/>
    </source>
</evidence>
<evidence type="ECO:0000313" key="4">
    <source>
        <dbReference type="Proteomes" id="UP000235533"/>
    </source>
</evidence>
<dbReference type="InterPro" id="IPR000160">
    <property type="entry name" value="GGDEF_dom"/>
</dbReference>
<dbReference type="PROSITE" id="PS50887">
    <property type="entry name" value="GGDEF"/>
    <property type="match status" value="1"/>
</dbReference>
<dbReference type="Proteomes" id="UP000235533">
    <property type="component" value="Unassembled WGS sequence"/>
</dbReference>
<dbReference type="Gene3D" id="3.30.70.270">
    <property type="match status" value="1"/>
</dbReference>
<dbReference type="AlphaFoldDB" id="A0A2N7JQ07"/>
<dbReference type="PANTHER" id="PTHR44757">
    <property type="entry name" value="DIGUANYLATE CYCLASE DGCP"/>
    <property type="match status" value="1"/>
</dbReference>
<protein>
    <submittedName>
        <fullName evidence="3">Diguanylate phosphodiesterase</fullName>
    </submittedName>
</protein>
<dbReference type="SUPFAM" id="SSF55073">
    <property type="entry name" value="Nucleotide cyclase"/>
    <property type="match status" value="1"/>
</dbReference>
<dbReference type="Pfam" id="PF00563">
    <property type="entry name" value="EAL"/>
    <property type="match status" value="1"/>
</dbReference>
<feature type="domain" description="GGDEF" evidence="2">
    <location>
        <begin position="271"/>
        <end position="404"/>
    </location>
</feature>
<dbReference type="InterPro" id="IPR052155">
    <property type="entry name" value="Biofilm_reg_signaling"/>
</dbReference>
<dbReference type="Gene3D" id="3.20.20.450">
    <property type="entry name" value="EAL domain"/>
    <property type="match status" value="1"/>
</dbReference>
<dbReference type="SUPFAM" id="SSF141868">
    <property type="entry name" value="EAL domain-like"/>
    <property type="match status" value="1"/>
</dbReference>
<reference evidence="4" key="1">
    <citation type="submission" date="2016-07" db="EMBL/GenBank/DDBJ databases">
        <title>Nontailed viruses are major unrecognized killers of bacteria in the ocean.</title>
        <authorList>
            <person name="Kauffman K."/>
            <person name="Hussain F."/>
            <person name="Yang J."/>
            <person name="Arevalo P."/>
            <person name="Brown J."/>
            <person name="Cutler M."/>
            <person name="Kelly L."/>
            <person name="Polz M.F."/>
        </authorList>
    </citation>
    <scope>NUCLEOTIDE SEQUENCE [LARGE SCALE GENOMIC DNA]</scope>
    <source>
        <strain evidence="4">10N.261.48.B5</strain>
    </source>
</reference>
<dbReference type="InterPro" id="IPR035919">
    <property type="entry name" value="EAL_sf"/>
</dbReference>
<dbReference type="PANTHER" id="PTHR44757:SF2">
    <property type="entry name" value="BIOFILM ARCHITECTURE MAINTENANCE PROTEIN MBAA"/>
    <property type="match status" value="1"/>
</dbReference>
<dbReference type="CDD" id="cd01948">
    <property type="entry name" value="EAL"/>
    <property type="match status" value="1"/>
</dbReference>
<dbReference type="InterPro" id="IPR001633">
    <property type="entry name" value="EAL_dom"/>
</dbReference>
<evidence type="ECO:0000259" key="2">
    <source>
        <dbReference type="PROSITE" id="PS50887"/>
    </source>
</evidence>
<name>A0A2N7JQ07_VIBSP</name>
<dbReference type="Pfam" id="PF00990">
    <property type="entry name" value="GGDEF"/>
    <property type="match status" value="1"/>
</dbReference>
<dbReference type="PROSITE" id="PS50883">
    <property type="entry name" value="EAL"/>
    <property type="match status" value="1"/>
</dbReference>
<dbReference type="SMART" id="SM00052">
    <property type="entry name" value="EAL"/>
    <property type="match status" value="1"/>
</dbReference>
<proteinExistence type="predicted"/>
<sequence>MSSVGIVRPKYPFAEFNMMTSYQPFEYLQCPIWIYDIDNKRITWANSSALPLWESESLFELTSRDFSVEMSKAIEATLEEYQRQFQRNQSIKTWWNFTPKYIAKRALCLFSGIPLPDGRTGMLVQVIAEEGSLKHDLACSDGSNLSLLFDRSGAVVSANSAFYQNYGSPFTTLSDFVSSEEIAAQWLFSARKGQEILEEVSCKIDEKTHHFDVQGKWLFDKSELLLNLTCTTKQKERLIKAKYNAEHDCLTELYNRRGITNLLETSIAYRAPFELMFVDLDGFKLVNDTYGHSAGDQLLKQVGERLKQLVDETCMIGRFGGDEFIVIAHNCRNHNIPLLCSRIIDALNRSFHISGIGTLSVGCSIGTAHFPDNAVDQESLLKQAGMAMHIAKANGRNRFQTFTPDLAQTLHRKVEIRHRLAQALENDDLTLHYQPIMNTNSDKVKGFEALLRWSDEDLGNIAPDEFITLAEETGQIVPLGKWVLNSALKQLSMWHREFDNQLMMSINISSIQMHASFAQQLSAMLNFYNIQPQSIALEITESSMIFKHGEVRQALSDISKLGVELHLDDFGTGYSSLSMLHDLPISTVKIDKSFVHGSHKGSKAIVQATHAICEKLGLKVIAEGVETETQKAFLIECGYQYLQGFLFSKAIPSNQVESQFLTENQGLKQ</sequence>
<comment type="caution">
    <text evidence="3">The sequence shown here is derived from an EMBL/GenBank/DDBJ whole genome shotgun (WGS) entry which is preliminary data.</text>
</comment>
<organism evidence="3 4">
    <name type="scientific">Vibrio splendidus</name>
    <dbReference type="NCBI Taxonomy" id="29497"/>
    <lineage>
        <taxon>Bacteria</taxon>
        <taxon>Pseudomonadati</taxon>
        <taxon>Pseudomonadota</taxon>
        <taxon>Gammaproteobacteria</taxon>
        <taxon>Vibrionales</taxon>
        <taxon>Vibrionaceae</taxon>
        <taxon>Vibrio</taxon>
    </lineage>
</organism>
<evidence type="ECO:0000313" key="3">
    <source>
        <dbReference type="EMBL" id="PMM50265.1"/>
    </source>
</evidence>
<dbReference type="CDD" id="cd01949">
    <property type="entry name" value="GGDEF"/>
    <property type="match status" value="1"/>
</dbReference>
<gene>
    <name evidence="3" type="ORF">BCT54_24305</name>
</gene>
<dbReference type="InterPro" id="IPR029787">
    <property type="entry name" value="Nucleotide_cyclase"/>
</dbReference>
<dbReference type="InterPro" id="IPR043128">
    <property type="entry name" value="Rev_trsase/Diguanyl_cyclase"/>
</dbReference>
<dbReference type="NCBIfam" id="TIGR00254">
    <property type="entry name" value="GGDEF"/>
    <property type="match status" value="1"/>
</dbReference>
<accession>A0A2N7JQ07</accession>
<dbReference type="EMBL" id="MCZF01000159">
    <property type="protein sequence ID" value="PMM50265.1"/>
    <property type="molecule type" value="Genomic_DNA"/>
</dbReference>
<dbReference type="SMART" id="SM00267">
    <property type="entry name" value="GGDEF"/>
    <property type="match status" value="1"/>
</dbReference>
<feature type="domain" description="EAL" evidence="1">
    <location>
        <begin position="413"/>
        <end position="664"/>
    </location>
</feature>
<dbReference type="RefSeq" id="WP_102552662.1">
    <property type="nucleotide sequence ID" value="NZ_MCZF01000159.1"/>
</dbReference>